<dbReference type="AlphaFoldDB" id="A0A5J4QGF9"/>
<dbReference type="Pfam" id="PF13542">
    <property type="entry name" value="HTH_Tnp_ISL3"/>
    <property type="match status" value="1"/>
</dbReference>
<reference evidence="3" key="1">
    <citation type="submission" date="2019-03" db="EMBL/GenBank/DDBJ databases">
        <title>Single cell metagenomics reveals metabolic interactions within the superorganism composed of flagellate Streblomastix strix and complex community of Bacteroidetes bacteria on its surface.</title>
        <authorList>
            <person name="Treitli S.C."/>
            <person name="Kolisko M."/>
            <person name="Husnik F."/>
            <person name="Keeling P."/>
            <person name="Hampl V."/>
        </authorList>
    </citation>
    <scope>NUCLEOTIDE SEQUENCE</scope>
    <source>
        <strain evidence="3">STM</strain>
    </source>
</reference>
<dbReference type="InterPro" id="IPR047951">
    <property type="entry name" value="Transpos_ISL3"/>
</dbReference>
<feature type="domain" description="Transposase IS204/IS1001/IS1096/IS1165 helix-turn-helix" evidence="2">
    <location>
        <begin position="18"/>
        <end position="66"/>
    </location>
</feature>
<protein>
    <recommendedName>
        <fullName evidence="4">Transposase IS204/IS1001/IS1096/IS1165 DDE domain-containing protein</fullName>
    </recommendedName>
</protein>
<evidence type="ECO:0000313" key="3">
    <source>
        <dbReference type="EMBL" id="KAA6320349.1"/>
    </source>
</evidence>
<proteinExistence type="predicted"/>
<dbReference type="PANTHER" id="PTHR33498">
    <property type="entry name" value="TRANSPOSASE FOR INSERTION SEQUENCE ELEMENT IS1557"/>
    <property type="match status" value="1"/>
</dbReference>
<accession>A0A5J4QGF9</accession>
<gene>
    <name evidence="3" type="ORF">EZS27_029866</name>
</gene>
<organism evidence="3">
    <name type="scientific">termite gut metagenome</name>
    <dbReference type="NCBI Taxonomy" id="433724"/>
    <lineage>
        <taxon>unclassified sequences</taxon>
        <taxon>metagenomes</taxon>
        <taxon>organismal metagenomes</taxon>
    </lineage>
</organism>
<dbReference type="EMBL" id="SNRY01003616">
    <property type="protein sequence ID" value="KAA6320349.1"/>
    <property type="molecule type" value="Genomic_DNA"/>
</dbReference>
<evidence type="ECO:0008006" key="4">
    <source>
        <dbReference type="Google" id="ProtNLM"/>
    </source>
</evidence>
<comment type="caution">
    <text evidence="3">The sequence shown here is derived from an EMBL/GenBank/DDBJ whole genome shotgun (WGS) entry which is preliminary data.</text>
</comment>
<evidence type="ECO:0000259" key="1">
    <source>
        <dbReference type="Pfam" id="PF01610"/>
    </source>
</evidence>
<dbReference type="PANTHER" id="PTHR33498:SF1">
    <property type="entry name" value="TRANSPOSASE FOR INSERTION SEQUENCE ELEMENT IS1557"/>
    <property type="match status" value="1"/>
</dbReference>
<dbReference type="InterPro" id="IPR002560">
    <property type="entry name" value="Transposase_DDE"/>
</dbReference>
<feature type="domain" description="Transposase IS204/IS1001/IS1096/IS1165 DDE" evidence="1">
    <location>
        <begin position="82"/>
        <end position="196"/>
    </location>
</feature>
<dbReference type="Pfam" id="PF01610">
    <property type="entry name" value="DDE_Tnp_ISL3"/>
    <property type="match status" value="1"/>
</dbReference>
<evidence type="ECO:0000259" key="2">
    <source>
        <dbReference type="Pfam" id="PF13542"/>
    </source>
</evidence>
<sequence>MKVQRLYCKECKTCRQEHIHFVTGKRSYTNKFSRFVVELSRIGTIKDVANFLHVSWDTVKDIQKRYLKRHYSNLDISRLKRIGIDEFAVSKGHTYKTIVVDLESGRVIHIGDGKGSGALDKFWEKIKKKGINIEAVATDFSAAFISSVLSNAPEATLVFDHFHVVKLINDTIDQIRRDVYHEEKDLNKRKILKGTR</sequence>
<dbReference type="InterPro" id="IPR032877">
    <property type="entry name" value="Transposase_HTH"/>
</dbReference>
<name>A0A5J4QGF9_9ZZZZ</name>